<keyword evidence="2" id="KW-0378">Hydrolase</keyword>
<dbReference type="Gene3D" id="3.40.50.1820">
    <property type="entry name" value="alpha/beta hydrolase"/>
    <property type="match status" value="1"/>
</dbReference>
<dbReference type="EMBL" id="JALJRB010000002">
    <property type="protein sequence ID" value="MCJ8499406.1"/>
    <property type="molecule type" value="Genomic_DNA"/>
</dbReference>
<dbReference type="PRINTS" id="PR00111">
    <property type="entry name" value="ABHYDROLASE"/>
</dbReference>
<dbReference type="GO" id="GO:0016787">
    <property type="term" value="F:hydrolase activity"/>
    <property type="evidence" value="ECO:0007669"/>
    <property type="project" value="UniProtKB-KW"/>
</dbReference>
<feature type="domain" description="AB hydrolase-1" evidence="1">
    <location>
        <begin position="44"/>
        <end position="257"/>
    </location>
</feature>
<dbReference type="Pfam" id="PF12697">
    <property type="entry name" value="Abhydrolase_6"/>
    <property type="match status" value="1"/>
</dbReference>
<dbReference type="InterPro" id="IPR000073">
    <property type="entry name" value="AB_hydrolase_1"/>
</dbReference>
<reference evidence="2" key="1">
    <citation type="submission" date="2022-04" db="EMBL/GenBank/DDBJ databases">
        <title>Desulfatitalea alkaliphila sp. nov., a novel anaerobic sulfate-reducing bacterium isolated from terrestrial mud volcano, Taman Peninsula, Russia.</title>
        <authorList>
            <person name="Khomyakova M.A."/>
            <person name="Merkel A.Y."/>
            <person name="Slobodkin A.I."/>
        </authorList>
    </citation>
    <scope>NUCLEOTIDE SEQUENCE</scope>
    <source>
        <strain evidence="2">M08but</strain>
    </source>
</reference>
<dbReference type="PANTHER" id="PTHR43433:SF1">
    <property type="entry name" value="BLL5160 PROTEIN"/>
    <property type="match status" value="1"/>
</dbReference>
<gene>
    <name evidence="2" type="ORF">MRX98_02375</name>
</gene>
<proteinExistence type="predicted"/>
<name>A0AA41R272_9BACT</name>
<comment type="caution">
    <text evidence="2">The sequence shown here is derived from an EMBL/GenBank/DDBJ whole genome shotgun (WGS) entry which is preliminary data.</text>
</comment>
<dbReference type="AlphaFoldDB" id="A0AA41R272"/>
<evidence type="ECO:0000259" key="1">
    <source>
        <dbReference type="Pfam" id="PF12697"/>
    </source>
</evidence>
<sequence length="281" mass="31001">MAFCKTSDGCSIYYEVLGEGPGKPTLTLINGTLQTTINWKPAVKALTRQFRLLLYDTRGQGASDLGQQPLSLELHARDLEELLLETGIRQTAVAGLSHGARVALALAQRSPDPITRLVLCSLSTRATFRARMIVRSWHEILQRHSLDAMVWAAVPHVFGRAFLRQNEKQLERIVQTIVRRNQSDALRAHLAALQHYPPLSGTLKPLPFLSLVLTGEDDPLVTREGAEEIARIIGGRHVELPNVGHSLAAEAPEIFVDIVNGFLEFGIRGRRNSGTGIRGRT</sequence>
<evidence type="ECO:0000313" key="3">
    <source>
        <dbReference type="Proteomes" id="UP001165427"/>
    </source>
</evidence>
<dbReference type="SUPFAM" id="SSF53474">
    <property type="entry name" value="alpha/beta-Hydrolases"/>
    <property type="match status" value="1"/>
</dbReference>
<protein>
    <submittedName>
        <fullName evidence="2">Alpha/beta hydrolase</fullName>
    </submittedName>
</protein>
<dbReference type="InterPro" id="IPR029058">
    <property type="entry name" value="AB_hydrolase_fold"/>
</dbReference>
<keyword evidence="3" id="KW-1185">Reference proteome</keyword>
<accession>A0AA41R272</accession>
<organism evidence="2 3">
    <name type="scientific">Desulfatitalea alkaliphila</name>
    <dbReference type="NCBI Taxonomy" id="2929485"/>
    <lineage>
        <taxon>Bacteria</taxon>
        <taxon>Pseudomonadati</taxon>
        <taxon>Thermodesulfobacteriota</taxon>
        <taxon>Desulfobacteria</taxon>
        <taxon>Desulfobacterales</taxon>
        <taxon>Desulfosarcinaceae</taxon>
        <taxon>Desulfatitalea</taxon>
    </lineage>
</organism>
<dbReference type="RefSeq" id="WP_246902695.1">
    <property type="nucleotide sequence ID" value="NZ_JALJRB010000002.1"/>
</dbReference>
<dbReference type="Proteomes" id="UP001165427">
    <property type="component" value="Unassembled WGS sequence"/>
</dbReference>
<dbReference type="PANTHER" id="PTHR43433">
    <property type="entry name" value="HYDROLASE, ALPHA/BETA FOLD FAMILY PROTEIN"/>
    <property type="match status" value="1"/>
</dbReference>
<evidence type="ECO:0000313" key="2">
    <source>
        <dbReference type="EMBL" id="MCJ8499406.1"/>
    </source>
</evidence>
<dbReference type="InterPro" id="IPR050471">
    <property type="entry name" value="AB_hydrolase"/>
</dbReference>